<comment type="subcellular location">
    <subcellularLocation>
        <location evidence="1">Cell envelope</location>
    </subcellularLocation>
</comment>
<comment type="caution">
    <text evidence="9">The sequence shown here is derived from an EMBL/GenBank/DDBJ whole genome shotgun (WGS) entry which is preliminary data.</text>
</comment>
<dbReference type="Gene3D" id="3.80.10.10">
    <property type="entry name" value="Ribonuclease Inhibitor"/>
    <property type="match status" value="1"/>
</dbReference>
<evidence type="ECO:0000256" key="1">
    <source>
        <dbReference type="ARBA" id="ARBA00004196"/>
    </source>
</evidence>
<dbReference type="EMBL" id="JADCKA010000005">
    <property type="protein sequence ID" value="MBE5035446.1"/>
    <property type="molecule type" value="Genomic_DNA"/>
</dbReference>
<dbReference type="InterPro" id="IPR001611">
    <property type="entry name" value="Leu-rich_rpt"/>
</dbReference>
<dbReference type="Pfam" id="PF13855">
    <property type="entry name" value="LRR_8"/>
    <property type="match status" value="2"/>
</dbReference>
<dbReference type="CDD" id="cd06920">
    <property type="entry name" value="NEAT"/>
    <property type="match status" value="1"/>
</dbReference>
<proteinExistence type="predicted"/>
<keyword evidence="4" id="KW-0677">Repeat</keyword>
<dbReference type="InterPro" id="IPR006635">
    <property type="entry name" value="NEAT_dom"/>
</dbReference>
<dbReference type="NCBIfam" id="TIGR01167">
    <property type="entry name" value="LPXTG_anchor"/>
    <property type="match status" value="1"/>
</dbReference>
<dbReference type="Proteomes" id="UP001516588">
    <property type="component" value="Unassembled WGS sequence"/>
</dbReference>
<dbReference type="SUPFAM" id="SSF158911">
    <property type="entry name" value="NEAT domain-like"/>
    <property type="match status" value="1"/>
</dbReference>
<organism evidence="9 10">
    <name type="scientific">Gallibacter intestinalis</name>
    <dbReference type="NCBI Taxonomy" id="2779356"/>
    <lineage>
        <taxon>Bacteria</taxon>
        <taxon>Bacillati</taxon>
        <taxon>Bacillota</taxon>
        <taxon>Clostridia</taxon>
        <taxon>Eubacteriales</taxon>
        <taxon>Eubacteriaceae</taxon>
        <taxon>Gallibacter</taxon>
    </lineage>
</organism>
<dbReference type="Pfam" id="PF07550">
    <property type="entry name" value="Shr-like_HID"/>
    <property type="match status" value="1"/>
</dbReference>
<evidence type="ECO:0000256" key="5">
    <source>
        <dbReference type="SAM" id="MobiDB-lite"/>
    </source>
</evidence>
<evidence type="ECO:0000313" key="10">
    <source>
        <dbReference type="Proteomes" id="UP001516588"/>
    </source>
</evidence>
<feature type="signal peptide" evidence="7">
    <location>
        <begin position="1"/>
        <end position="27"/>
    </location>
</feature>
<evidence type="ECO:0000256" key="3">
    <source>
        <dbReference type="ARBA" id="ARBA00022729"/>
    </source>
</evidence>
<dbReference type="Pfam" id="PF05031">
    <property type="entry name" value="NEAT"/>
    <property type="match status" value="1"/>
</dbReference>
<evidence type="ECO:0000256" key="7">
    <source>
        <dbReference type="SAM" id="SignalP"/>
    </source>
</evidence>
<dbReference type="SMART" id="SM00365">
    <property type="entry name" value="LRR_SD22"/>
    <property type="match status" value="6"/>
</dbReference>
<feature type="compositionally biased region" description="Acidic residues" evidence="5">
    <location>
        <begin position="783"/>
        <end position="792"/>
    </location>
</feature>
<dbReference type="InterPro" id="IPR037250">
    <property type="entry name" value="NEAT_dom_sf"/>
</dbReference>
<keyword evidence="3 7" id="KW-0732">Signal</keyword>
<dbReference type="RefSeq" id="WP_226385093.1">
    <property type="nucleotide sequence ID" value="NZ_JADCKA010000005.1"/>
</dbReference>
<keyword evidence="6" id="KW-0812">Transmembrane</keyword>
<evidence type="ECO:0000256" key="6">
    <source>
        <dbReference type="SAM" id="Phobius"/>
    </source>
</evidence>
<dbReference type="InterPro" id="IPR003591">
    <property type="entry name" value="Leu-rich_rpt_typical-subtyp"/>
</dbReference>
<feature type="chain" id="PRO_5046935421" evidence="7">
    <location>
        <begin position="28"/>
        <end position="859"/>
    </location>
</feature>
<dbReference type="PROSITE" id="PS50978">
    <property type="entry name" value="NEAT"/>
    <property type="match status" value="1"/>
</dbReference>
<dbReference type="Pfam" id="PF00560">
    <property type="entry name" value="LRR_1"/>
    <property type="match status" value="1"/>
</dbReference>
<sequence length="859" mass="92943">MKNRFKIVAVAMAALMAAPHMTTIAQAASVHDVMASNGKTIIERTVVNKEVKTGPEVTKCEYVKEDANNSFVTFAEIDRYAADTDASAYANAINNGDGQISVNGTSYSLSQGAYIQNSYYVSIMDGFVLNLSAFKEGVNIISIKVPGYADKEITINLNGQTASFVSQKDAGSAGDMEQQPVADGVYTLSFTANEEGKDTASMLQGVFDPNVKLTVQNGEMKISMLNTGLVSFLLDFSVESGGVYPEATRVDVGTPDSTGQYPAQEFTFSISELDKEHKGAVLVTAMGGQISDIGNYDKYTKLDMTFSNMQKGWEGYTFQETAAPDGNEALTAALINEGYDTDGDESISAEEIQAITGDINLADYGLTDISMLAGNLSDKVTSLNLSGNKISELPADLLKTATGLENLYLQNNLIYDIPEDFFANSSNLKLIYMSTNMITGIETGDMDGLDSVSEIDFGTNRIVDIESEAFSGLETLTSLALSNNNIEEMPDDFAENLKNLSMLFIDNNKLAKIPNCVSEMNNLSSFYADHNAIESISNIDFSGMKNLKTVNLASNSISEISTGTFADNANLDNLYLSDNNIKEFTADILPEGIVMNSLDLQLNTIAAVDDEVRNIVGKDGKVFPQKTVAMPKLTADKDGHIIWEQTLSLLDLLLWYDSTTSSMDAEITDMDGYIQMLENEGYTGKSISTIMDERGYDWDIKTEIQKRNADGSWTVVYEEILSDQAETLSGSFNADENGEYRIVKSLYSTTYGDKTYKFTVASEGVEVNMDTTGGDVNTPGTETPDDEPDTDNPQDKPVTDANNGNDNMAEADNISSDNNSSKTDNVKTGDESNYAAAGIMAITAAAAGATLVFGRKKKI</sequence>
<dbReference type="InterPro" id="IPR032675">
    <property type="entry name" value="LRR_dom_sf"/>
</dbReference>
<dbReference type="Gene3D" id="2.60.40.1850">
    <property type="match status" value="1"/>
</dbReference>
<dbReference type="PROSITE" id="PS51450">
    <property type="entry name" value="LRR"/>
    <property type="match status" value="3"/>
</dbReference>
<feature type="transmembrane region" description="Helical" evidence="6">
    <location>
        <begin position="834"/>
        <end position="854"/>
    </location>
</feature>
<dbReference type="SMART" id="SM00725">
    <property type="entry name" value="NEAT"/>
    <property type="match status" value="1"/>
</dbReference>
<keyword evidence="6" id="KW-1133">Transmembrane helix</keyword>
<protein>
    <submittedName>
        <fullName evidence="9">NEAT domain-containing protein</fullName>
    </submittedName>
</protein>
<feature type="region of interest" description="Disordered" evidence="5">
    <location>
        <begin position="768"/>
        <end position="829"/>
    </location>
</feature>
<gene>
    <name evidence="9" type="ORF">INF20_04010</name>
</gene>
<feature type="domain" description="NEAT" evidence="8">
    <location>
        <begin position="181"/>
        <end position="314"/>
    </location>
</feature>
<reference evidence="9 10" key="1">
    <citation type="submission" date="2020-10" db="EMBL/GenBank/DDBJ databases">
        <title>ChiBAC.</title>
        <authorList>
            <person name="Zenner C."/>
            <person name="Hitch T.C.A."/>
            <person name="Clavel T."/>
        </authorList>
    </citation>
    <scope>NUCLEOTIDE SEQUENCE [LARGE SCALE GENOMIC DNA]</scope>
    <source>
        <strain evidence="9 10">DSM 108706</strain>
    </source>
</reference>
<feature type="compositionally biased region" description="Polar residues" evidence="5">
    <location>
        <begin position="813"/>
        <end position="823"/>
    </location>
</feature>
<evidence type="ECO:0000259" key="8">
    <source>
        <dbReference type="PROSITE" id="PS50978"/>
    </source>
</evidence>
<dbReference type="InterPro" id="IPR011432">
    <property type="entry name" value="Shr-like_HID"/>
</dbReference>
<dbReference type="PANTHER" id="PTHR24366">
    <property type="entry name" value="IG(IMMUNOGLOBULIN) AND LRR(LEUCINE RICH REPEAT) DOMAINS"/>
    <property type="match status" value="1"/>
</dbReference>
<name>A0ABR9QX57_9FIRM</name>
<dbReference type="SMART" id="SM00369">
    <property type="entry name" value="LRR_TYP"/>
    <property type="match status" value="6"/>
</dbReference>
<dbReference type="SUPFAM" id="SSF52058">
    <property type="entry name" value="L domain-like"/>
    <property type="match status" value="1"/>
</dbReference>
<keyword evidence="6" id="KW-0472">Membrane</keyword>
<keyword evidence="10" id="KW-1185">Reference proteome</keyword>
<keyword evidence="2" id="KW-0433">Leucine-rich repeat</keyword>
<evidence type="ECO:0000256" key="2">
    <source>
        <dbReference type="ARBA" id="ARBA00022614"/>
    </source>
</evidence>
<dbReference type="PANTHER" id="PTHR24366:SF96">
    <property type="entry name" value="LEUCINE RICH REPEAT CONTAINING 53"/>
    <property type="match status" value="1"/>
</dbReference>
<evidence type="ECO:0000256" key="4">
    <source>
        <dbReference type="ARBA" id="ARBA00022737"/>
    </source>
</evidence>
<evidence type="ECO:0000313" key="9">
    <source>
        <dbReference type="EMBL" id="MBE5035446.1"/>
    </source>
</evidence>
<accession>A0ABR9QX57</accession>